<reference evidence="8 9" key="1">
    <citation type="submission" date="2019-05" db="EMBL/GenBank/DDBJ databases">
        <title>Ruegeria sp. nov., isolated from tidal flat.</title>
        <authorList>
            <person name="Kim W."/>
        </authorList>
    </citation>
    <scope>NUCLEOTIDE SEQUENCE [LARGE SCALE GENOMIC DNA]</scope>
    <source>
        <strain evidence="8 9">CAU 1488</strain>
    </source>
</reference>
<evidence type="ECO:0000313" key="9">
    <source>
        <dbReference type="Proteomes" id="UP001193035"/>
    </source>
</evidence>
<dbReference type="EMBL" id="VCPD01000001">
    <property type="protein sequence ID" value="TMV09494.1"/>
    <property type="molecule type" value="Genomic_DNA"/>
</dbReference>
<sequence>MFDSDLFLDFFIALFALLNPLFAIPIFLGLTSEFTAGERQRAAAVAALTTLVALIIAALIGDQILNLFGVHVESFQIAGGIIVLMIALGMLKDDGKEDEKAKETIAEETGSKNKDIAVYPLAIPLLAGPGVFVTTIVFSSRLAAAGDFTALGAAILAVALMLWLSMAFATTAGRFLNDVAITIGTKILGILLAAVAVEMIIKGIDSHFLPLLGAG</sequence>
<proteinExistence type="inferred from homology"/>
<feature type="transmembrane region" description="Helical" evidence="7">
    <location>
        <begin position="42"/>
        <end position="61"/>
    </location>
</feature>
<dbReference type="NCBIfam" id="TIGR00427">
    <property type="entry name" value="NAAT family transporter"/>
    <property type="match status" value="1"/>
</dbReference>
<evidence type="ECO:0000256" key="4">
    <source>
        <dbReference type="ARBA" id="ARBA00022692"/>
    </source>
</evidence>
<feature type="transmembrane region" description="Helical" evidence="7">
    <location>
        <begin position="67"/>
        <end position="91"/>
    </location>
</feature>
<evidence type="ECO:0000256" key="7">
    <source>
        <dbReference type="RuleBase" id="RU362048"/>
    </source>
</evidence>
<evidence type="ECO:0000313" key="8">
    <source>
        <dbReference type="EMBL" id="TMV09494.1"/>
    </source>
</evidence>
<feature type="transmembrane region" description="Helical" evidence="7">
    <location>
        <begin position="150"/>
        <end position="172"/>
    </location>
</feature>
<comment type="caution">
    <text evidence="8">The sequence shown here is derived from an EMBL/GenBank/DDBJ whole genome shotgun (WGS) entry which is preliminary data.</text>
</comment>
<comment type="similarity">
    <text evidence="2 7">Belongs to the UPF0056 (MarC) family.</text>
</comment>
<keyword evidence="6 7" id="KW-0472">Membrane</keyword>
<dbReference type="Pfam" id="PF01914">
    <property type="entry name" value="MarC"/>
    <property type="match status" value="1"/>
</dbReference>
<keyword evidence="9" id="KW-1185">Reference proteome</keyword>
<dbReference type="PANTHER" id="PTHR33508">
    <property type="entry name" value="UPF0056 MEMBRANE PROTEIN YHCE"/>
    <property type="match status" value="1"/>
</dbReference>
<name>A0ABY2X371_9RHOB</name>
<dbReference type="Proteomes" id="UP001193035">
    <property type="component" value="Unassembled WGS sequence"/>
</dbReference>
<gene>
    <name evidence="8" type="ORF">FGK63_00005</name>
</gene>
<keyword evidence="3" id="KW-1003">Cell membrane</keyword>
<evidence type="ECO:0000256" key="6">
    <source>
        <dbReference type="ARBA" id="ARBA00023136"/>
    </source>
</evidence>
<comment type="subcellular location">
    <subcellularLocation>
        <location evidence="1 7">Cell membrane</location>
        <topology evidence="1 7">Multi-pass membrane protein</topology>
    </subcellularLocation>
</comment>
<keyword evidence="4 7" id="KW-0812">Transmembrane</keyword>
<dbReference type="RefSeq" id="WP_138839553.1">
    <property type="nucleotide sequence ID" value="NZ_VCPD01000001.1"/>
</dbReference>
<dbReference type="PANTHER" id="PTHR33508:SF1">
    <property type="entry name" value="UPF0056 MEMBRANE PROTEIN YHCE"/>
    <property type="match status" value="1"/>
</dbReference>
<evidence type="ECO:0000256" key="2">
    <source>
        <dbReference type="ARBA" id="ARBA00009784"/>
    </source>
</evidence>
<feature type="transmembrane region" description="Helical" evidence="7">
    <location>
        <begin position="179"/>
        <end position="201"/>
    </location>
</feature>
<organism evidence="8 9">
    <name type="scientific">Ruegeria sediminis</name>
    <dbReference type="NCBI Taxonomy" id="2583820"/>
    <lineage>
        <taxon>Bacteria</taxon>
        <taxon>Pseudomonadati</taxon>
        <taxon>Pseudomonadota</taxon>
        <taxon>Alphaproteobacteria</taxon>
        <taxon>Rhodobacterales</taxon>
        <taxon>Roseobacteraceae</taxon>
        <taxon>Ruegeria</taxon>
    </lineage>
</organism>
<keyword evidence="5 7" id="KW-1133">Transmembrane helix</keyword>
<protein>
    <recommendedName>
        <fullName evidence="7">UPF0056 membrane protein</fullName>
    </recommendedName>
</protein>
<feature type="transmembrane region" description="Helical" evidence="7">
    <location>
        <begin position="116"/>
        <end position="138"/>
    </location>
</feature>
<dbReference type="InterPro" id="IPR002771">
    <property type="entry name" value="Multi_antbiot-R_MarC"/>
</dbReference>
<evidence type="ECO:0000256" key="3">
    <source>
        <dbReference type="ARBA" id="ARBA00022475"/>
    </source>
</evidence>
<feature type="transmembrane region" description="Helical" evidence="7">
    <location>
        <begin position="6"/>
        <end position="30"/>
    </location>
</feature>
<accession>A0ABY2X371</accession>
<evidence type="ECO:0000256" key="5">
    <source>
        <dbReference type="ARBA" id="ARBA00022989"/>
    </source>
</evidence>
<evidence type="ECO:0000256" key="1">
    <source>
        <dbReference type="ARBA" id="ARBA00004651"/>
    </source>
</evidence>